<protein>
    <submittedName>
        <fullName evidence="1">Uncharacterized protein</fullName>
    </submittedName>
</protein>
<reference evidence="1 2" key="1">
    <citation type="submission" date="2017-05" db="EMBL/GenBank/DDBJ databases">
        <title>Genomic insights into alkan degradation activity of Oleiphilus messinensis.</title>
        <authorList>
            <person name="Kozyavkin S.A."/>
            <person name="Slesarev A.I."/>
            <person name="Golyshin P.N."/>
            <person name="Korzhenkov A."/>
            <person name="Golyshina O.N."/>
            <person name="Toshchakov S.V."/>
        </authorList>
    </citation>
    <scope>NUCLEOTIDE SEQUENCE [LARGE SCALE GENOMIC DNA]</scope>
    <source>
        <strain evidence="1 2">ME102</strain>
    </source>
</reference>
<dbReference type="EMBL" id="CP021425">
    <property type="protein sequence ID" value="ARU55666.1"/>
    <property type="molecule type" value="Genomic_DNA"/>
</dbReference>
<sequence>MFYANFLLIRKNLIVLLIFSAIFFNSLSIARGGQAPESESVVISYGSISVWEGGAGMGSMYFDPINGREQSGDYVGKTAFCSIDSEFICIKGKLLEFAVPRLNMLKIRRWIFNGNTYEIQTRPNTVSPILDSSTDTYHWDLTEIGRDEQVLLINSTAERGGQKVSYLFSHDKGLVGIIYSPIVGGEVYGNRIYWLSGSSGVGSREFERVIKSEYQMNKSMEPEIVTE</sequence>
<name>A0A1Y0I7B4_9GAMM</name>
<evidence type="ECO:0000313" key="2">
    <source>
        <dbReference type="Proteomes" id="UP000196027"/>
    </source>
</evidence>
<dbReference type="OrthoDB" id="9969809at2"/>
<accession>A0A1Y0I7B4</accession>
<keyword evidence="2" id="KW-1185">Reference proteome</keyword>
<dbReference type="KEGG" id="ome:OLMES_1591"/>
<dbReference type="AlphaFoldDB" id="A0A1Y0I7B4"/>
<proteinExistence type="predicted"/>
<gene>
    <name evidence="1" type="ORF">OLMES_1591</name>
</gene>
<evidence type="ECO:0000313" key="1">
    <source>
        <dbReference type="EMBL" id="ARU55666.1"/>
    </source>
</evidence>
<dbReference type="RefSeq" id="WP_087460743.1">
    <property type="nucleotide sequence ID" value="NZ_CP021425.1"/>
</dbReference>
<organism evidence="1 2">
    <name type="scientific">Oleiphilus messinensis</name>
    <dbReference type="NCBI Taxonomy" id="141451"/>
    <lineage>
        <taxon>Bacteria</taxon>
        <taxon>Pseudomonadati</taxon>
        <taxon>Pseudomonadota</taxon>
        <taxon>Gammaproteobacteria</taxon>
        <taxon>Oceanospirillales</taxon>
        <taxon>Oleiphilaceae</taxon>
        <taxon>Oleiphilus</taxon>
    </lineage>
</organism>
<dbReference type="Proteomes" id="UP000196027">
    <property type="component" value="Chromosome"/>
</dbReference>